<dbReference type="PANTHER" id="PTHR11705:SF143">
    <property type="entry name" value="SLL0236 PROTEIN"/>
    <property type="match status" value="1"/>
</dbReference>
<keyword evidence="15" id="KW-1015">Disulfide bond</keyword>
<keyword evidence="8" id="KW-0479">Metal-binding</keyword>
<dbReference type="InterPro" id="IPR003146">
    <property type="entry name" value="M14A_act_pep"/>
</dbReference>
<dbReference type="SUPFAM" id="SSF53187">
    <property type="entry name" value="Zn-dependent exopeptidases"/>
    <property type="match status" value="1"/>
</dbReference>
<comment type="similarity">
    <text evidence="4 17">Belongs to the peptidase M14 family.</text>
</comment>
<evidence type="ECO:0000313" key="20">
    <source>
        <dbReference type="EMBL" id="ROV88540.1"/>
    </source>
</evidence>
<dbReference type="OrthoDB" id="3626597at2759"/>
<evidence type="ECO:0000256" key="3">
    <source>
        <dbReference type="ARBA" id="ARBA00004613"/>
    </source>
</evidence>
<evidence type="ECO:0000256" key="4">
    <source>
        <dbReference type="ARBA" id="ARBA00005988"/>
    </source>
</evidence>
<dbReference type="Pfam" id="PF00246">
    <property type="entry name" value="Peptidase_M14"/>
    <property type="match status" value="1"/>
</dbReference>
<keyword evidence="14" id="KW-0865">Zymogen</keyword>
<evidence type="ECO:0000256" key="18">
    <source>
        <dbReference type="SAM" id="SignalP"/>
    </source>
</evidence>
<feature type="domain" description="Peptidase M14" evidence="19">
    <location>
        <begin position="125"/>
        <end position="425"/>
    </location>
</feature>
<accession>A0A423VCL2</accession>
<dbReference type="Proteomes" id="UP000283895">
    <property type="component" value="Unassembled WGS sequence"/>
</dbReference>
<dbReference type="InterPro" id="IPR057246">
    <property type="entry name" value="CARBOXYPEPT_ZN_1"/>
</dbReference>
<dbReference type="EMBL" id="LKEA01000078">
    <property type="protein sequence ID" value="ROV88540.1"/>
    <property type="molecule type" value="Genomic_DNA"/>
</dbReference>
<dbReference type="STRING" id="356882.A0A423VCL2"/>
<dbReference type="Gene3D" id="3.40.630.10">
    <property type="entry name" value="Zn peptidases"/>
    <property type="match status" value="1"/>
</dbReference>
<dbReference type="FunFam" id="3.40.630.10:FF:000040">
    <property type="entry name" value="zinc carboxypeptidase"/>
    <property type="match status" value="1"/>
</dbReference>
<evidence type="ECO:0000256" key="17">
    <source>
        <dbReference type="PROSITE-ProRule" id="PRU01379"/>
    </source>
</evidence>
<evidence type="ECO:0000259" key="19">
    <source>
        <dbReference type="PROSITE" id="PS52035"/>
    </source>
</evidence>
<dbReference type="InterPro" id="IPR000834">
    <property type="entry name" value="Peptidase_M14"/>
</dbReference>
<keyword evidence="9 18" id="KW-0732">Signal</keyword>
<evidence type="ECO:0000256" key="12">
    <source>
        <dbReference type="ARBA" id="ARBA00023026"/>
    </source>
</evidence>
<dbReference type="Pfam" id="PF02244">
    <property type="entry name" value="Propep_M14"/>
    <property type="match status" value="1"/>
</dbReference>
<name>A0A423VCL2_9PEZI</name>
<dbReference type="AlphaFoldDB" id="A0A423VCL2"/>
<dbReference type="PROSITE" id="PS52035">
    <property type="entry name" value="PEPTIDASE_M14"/>
    <property type="match status" value="1"/>
</dbReference>
<evidence type="ECO:0000256" key="5">
    <source>
        <dbReference type="ARBA" id="ARBA00022525"/>
    </source>
</evidence>
<evidence type="ECO:0000256" key="7">
    <source>
        <dbReference type="ARBA" id="ARBA00022670"/>
    </source>
</evidence>
<dbReference type="GO" id="GO:0004181">
    <property type="term" value="F:metallocarboxypeptidase activity"/>
    <property type="evidence" value="ECO:0007669"/>
    <property type="project" value="InterPro"/>
</dbReference>
<organism evidence="20 21">
    <name type="scientific">Cytospora schulzeri</name>
    <dbReference type="NCBI Taxonomy" id="448051"/>
    <lineage>
        <taxon>Eukaryota</taxon>
        <taxon>Fungi</taxon>
        <taxon>Dikarya</taxon>
        <taxon>Ascomycota</taxon>
        <taxon>Pezizomycotina</taxon>
        <taxon>Sordariomycetes</taxon>
        <taxon>Sordariomycetidae</taxon>
        <taxon>Diaporthales</taxon>
        <taxon>Cytosporaceae</taxon>
        <taxon>Cytospora</taxon>
    </lineage>
</organism>
<evidence type="ECO:0000256" key="2">
    <source>
        <dbReference type="ARBA" id="ARBA00003091"/>
    </source>
</evidence>
<feature type="chain" id="PRO_5019110508" description="Carboxypeptidase M14A" evidence="18">
    <location>
        <begin position="19"/>
        <end position="426"/>
    </location>
</feature>
<dbReference type="PRINTS" id="PR00765">
    <property type="entry name" value="CRBOXYPTASEA"/>
</dbReference>
<comment type="subcellular location">
    <subcellularLocation>
        <location evidence="3">Secreted</location>
    </subcellularLocation>
</comment>
<proteinExistence type="inferred from homology"/>
<evidence type="ECO:0000256" key="11">
    <source>
        <dbReference type="ARBA" id="ARBA00022833"/>
    </source>
</evidence>
<dbReference type="SUPFAM" id="SSF54897">
    <property type="entry name" value="Protease propeptides/inhibitors"/>
    <property type="match status" value="1"/>
</dbReference>
<evidence type="ECO:0000256" key="10">
    <source>
        <dbReference type="ARBA" id="ARBA00022801"/>
    </source>
</evidence>
<keyword evidence="21" id="KW-1185">Reference proteome</keyword>
<evidence type="ECO:0000256" key="15">
    <source>
        <dbReference type="ARBA" id="ARBA00023157"/>
    </source>
</evidence>
<evidence type="ECO:0000313" key="21">
    <source>
        <dbReference type="Proteomes" id="UP000283895"/>
    </source>
</evidence>
<keyword evidence="10" id="KW-0378">Hydrolase</keyword>
<comment type="cofactor">
    <cofactor evidence="1">
        <name>Zn(2+)</name>
        <dbReference type="ChEBI" id="CHEBI:29105"/>
    </cofactor>
</comment>
<keyword evidence="12" id="KW-0843">Virulence</keyword>
<evidence type="ECO:0000256" key="6">
    <source>
        <dbReference type="ARBA" id="ARBA00022645"/>
    </source>
</evidence>
<evidence type="ECO:0000256" key="1">
    <source>
        <dbReference type="ARBA" id="ARBA00001947"/>
    </source>
</evidence>
<dbReference type="CDD" id="cd03860">
    <property type="entry name" value="M14_CP_A-B_like"/>
    <property type="match status" value="1"/>
</dbReference>
<comment type="caution">
    <text evidence="20">The sequence shown here is derived from an EMBL/GenBank/DDBJ whole genome shotgun (WGS) entry which is preliminary data.</text>
</comment>
<dbReference type="SMART" id="SM00631">
    <property type="entry name" value="Zn_pept"/>
    <property type="match status" value="1"/>
</dbReference>
<comment type="function">
    <text evidence="2">Extracellular metalloprotease that contributes to pathogenicity.</text>
</comment>
<gene>
    <name evidence="20" type="ORF">VMCG_10366</name>
</gene>
<dbReference type="GO" id="GO:0008270">
    <property type="term" value="F:zinc ion binding"/>
    <property type="evidence" value="ECO:0007669"/>
    <property type="project" value="InterPro"/>
</dbReference>
<evidence type="ECO:0000256" key="14">
    <source>
        <dbReference type="ARBA" id="ARBA00023145"/>
    </source>
</evidence>
<keyword evidence="13" id="KW-0482">Metalloprotease</keyword>
<reference evidence="20 21" key="1">
    <citation type="submission" date="2015-09" db="EMBL/GenBank/DDBJ databases">
        <title>Host preference determinants of Valsa canker pathogens revealed by comparative genomics.</title>
        <authorList>
            <person name="Yin Z."/>
            <person name="Huang L."/>
        </authorList>
    </citation>
    <scope>NUCLEOTIDE SEQUENCE [LARGE SCALE GENOMIC DNA]</scope>
    <source>
        <strain evidence="20 21">03-1</strain>
    </source>
</reference>
<evidence type="ECO:0000256" key="13">
    <source>
        <dbReference type="ARBA" id="ARBA00023049"/>
    </source>
</evidence>
<keyword evidence="5" id="KW-0964">Secreted</keyword>
<evidence type="ECO:0000256" key="16">
    <source>
        <dbReference type="ARBA" id="ARBA00081330"/>
    </source>
</evidence>
<feature type="signal peptide" evidence="18">
    <location>
        <begin position="1"/>
        <end position="18"/>
    </location>
</feature>
<dbReference type="PANTHER" id="PTHR11705">
    <property type="entry name" value="PROTEASE FAMILY M14 CARBOXYPEPTIDASE A,B"/>
    <property type="match status" value="1"/>
</dbReference>
<evidence type="ECO:0000256" key="8">
    <source>
        <dbReference type="ARBA" id="ARBA00022723"/>
    </source>
</evidence>
<feature type="active site" description="Proton donor/acceptor" evidence="17">
    <location>
        <position position="391"/>
    </location>
</feature>
<keyword evidence="6" id="KW-0121">Carboxypeptidase</keyword>
<dbReference type="PROSITE" id="PS00132">
    <property type="entry name" value="CARBOXYPEPT_ZN_1"/>
    <property type="match status" value="1"/>
</dbReference>
<keyword evidence="11" id="KW-0862">Zinc</keyword>
<dbReference type="Gene3D" id="3.30.70.340">
    <property type="entry name" value="Metallocarboxypeptidase-like"/>
    <property type="match status" value="1"/>
</dbReference>
<dbReference type="InterPro" id="IPR036990">
    <property type="entry name" value="M14A-like_propep"/>
</dbReference>
<sequence>MKRTWLISFAFSIGAAAGAYLEPRQVSYDGYEVVRMSVGSGVPRVVEIIEKLALDSWQEPHKARDFAEIVVPPEKINAFHLEIAGMDAVVMHEDLGASISAERQPADGVVFTRSDADINRTWFQSYHQYLDHVSFLEDLVAKYPNNSEIITSGLSYQGNDISAIHIYGSSGRGVRPAVVFHGTVHAREWITTLVVEYFAERLLANHNSDAEIKAFVDNYDFYLYPVVNPDGFIYTHYDRQWRKNRQPNANSTCIGRDINRNWPYNWNTPNGSSTDPCDRAFRGATAGDAPETQALVKALHEIHRQQGLKLYIDWHSFSQVFMTPYGYNCSYLAENNDEMQLIASGAAKAMTSLYGTPYRSGSICQVMYQASGNGIDYVTDIVGGDYSFAVELRDSGYYGFVLPPEQIIPTSREAFEGVKYLLRNMR</sequence>
<dbReference type="GO" id="GO:0006508">
    <property type="term" value="P:proteolysis"/>
    <property type="evidence" value="ECO:0007669"/>
    <property type="project" value="UniProtKB-KW"/>
</dbReference>
<evidence type="ECO:0000256" key="9">
    <source>
        <dbReference type="ARBA" id="ARBA00022729"/>
    </source>
</evidence>
<protein>
    <recommendedName>
        <fullName evidence="16">Carboxypeptidase M14A</fullName>
    </recommendedName>
</protein>
<dbReference type="GO" id="GO:0005576">
    <property type="term" value="C:extracellular region"/>
    <property type="evidence" value="ECO:0007669"/>
    <property type="project" value="UniProtKB-SubCell"/>
</dbReference>
<keyword evidence="7" id="KW-0645">Protease</keyword>